<dbReference type="Gene3D" id="1.10.3630.10">
    <property type="entry name" value="yeast vps74-n-term truncation variant domain like"/>
    <property type="match status" value="1"/>
</dbReference>
<keyword evidence="3" id="KW-0446">Lipid-binding</keyword>
<dbReference type="InterPro" id="IPR038261">
    <property type="entry name" value="GPP34-like_sf"/>
</dbReference>
<evidence type="ECO:0000256" key="3">
    <source>
        <dbReference type="ARBA" id="ARBA00023121"/>
    </source>
</evidence>
<keyword evidence="6" id="KW-1185">Reference proteome</keyword>
<dbReference type="AlphaFoldDB" id="A0A4R4YFR7"/>
<organism evidence="5 6">
    <name type="scientific">Saccharopolyspora elongata</name>
    <dbReference type="NCBI Taxonomy" id="2530387"/>
    <lineage>
        <taxon>Bacteria</taxon>
        <taxon>Bacillati</taxon>
        <taxon>Actinomycetota</taxon>
        <taxon>Actinomycetes</taxon>
        <taxon>Pseudonocardiales</taxon>
        <taxon>Pseudonocardiaceae</taxon>
        <taxon>Saccharopolyspora</taxon>
    </lineage>
</organism>
<comment type="subcellular location">
    <subcellularLocation>
        <location evidence="1">Golgi apparatus membrane</location>
        <topology evidence="1">Peripheral membrane protein</topology>
        <orientation evidence="1">Cytoplasmic side</orientation>
    </subcellularLocation>
</comment>
<dbReference type="GO" id="GO:0012505">
    <property type="term" value="C:endomembrane system"/>
    <property type="evidence" value="ECO:0007669"/>
    <property type="project" value="UniProtKB-ARBA"/>
</dbReference>
<accession>A0A4R4YFR7</accession>
<protein>
    <submittedName>
        <fullName evidence="5">GPP34 family phosphoprotein</fullName>
    </submittedName>
</protein>
<dbReference type="GO" id="GO:0005737">
    <property type="term" value="C:cytoplasm"/>
    <property type="evidence" value="ECO:0007669"/>
    <property type="project" value="UniProtKB-ARBA"/>
</dbReference>
<dbReference type="Pfam" id="PF05719">
    <property type="entry name" value="GPP34"/>
    <property type="match status" value="1"/>
</dbReference>
<name>A0A4R4YFR7_9PSEU</name>
<dbReference type="InterPro" id="IPR008628">
    <property type="entry name" value="GPP34-like"/>
</dbReference>
<dbReference type="Proteomes" id="UP000294947">
    <property type="component" value="Unassembled WGS sequence"/>
</dbReference>
<evidence type="ECO:0000313" key="5">
    <source>
        <dbReference type="EMBL" id="TDD43573.1"/>
    </source>
</evidence>
<keyword evidence="2" id="KW-0333">Golgi apparatus</keyword>
<dbReference type="OrthoDB" id="5183796at2"/>
<evidence type="ECO:0000313" key="6">
    <source>
        <dbReference type="Proteomes" id="UP000294947"/>
    </source>
</evidence>
<dbReference type="EMBL" id="SMKW01000038">
    <property type="protein sequence ID" value="TDD43573.1"/>
    <property type="molecule type" value="Genomic_DNA"/>
</dbReference>
<keyword evidence="4" id="KW-0472">Membrane</keyword>
<reference evidence="5 6" key="1">
    <citation type="submission" date="2019-03" db="EMBL/GenBank/DDBJ databases">
        <title>Draft genome sequences of novel Actinobacteria.</title>
        <authorList>
            <person name="Sahin N."/>
            <person name="Ay H."/>
            <person name="Saygin H."/>
        </authorList>
    </citation>
    <scope>NUCLEOTIDE SEQUENCE [LARGE SCALE GENOMIC DNA]</scope>
    <source>
        <strain evidence="5 6">7K502</strain>
    </source>
</reference>
<proteinExistence type="predicted"/>
<dbReference type="RefSeq" id="WP_132489416.1">
    <property type="nucleotide sequence ID" value="NZ_SMKW01000038.1"/>
</dbReference>
<sequence>MTTLTLPEEFALLLQKDNGSYYSMSDYAGAAELGELVLQHRIDFVRMKIQVLDASPSGIGWLDDCMGYLVKKAGSANKPVAAHSFIQHRKSARKVHCAALAERGLMRREEKSVLFIPYDKYLPDTGARQALIAELRAVARDEIALDNRRALLAAMVHATNLVRSLGLERAERKRLKEISKGEQLGKAVEAAVAAATAAISAGAIAATTTAAVTSS</sequence>
<evidence type="ECO:0000256" key="2">
    <source>
        <dbReference type="ARBA" id="ARBA00023034"/>
    </source>
</evidence>
<comment type="caution">
    <text evidence="5">The sequence shown here is derived from an EMBL/GenBank/DDBJ whole genome shotgun (WGS) entry which is preliminary data.</text>
</comment>
<evidence type="ECO:0000256" key="4">
    <source>
        <dbReference type="ARBA" id="ARBA00023136"/>
    </source>
</evidence>
<gene>
    <name evidence="5" type="ORF">E1288_25915</name>
</gene>
<evidence type="ECO:0000256" key="1">
    <source>
        <dbReference type="ARBA" id="ARBA00004255"/>
    </source>
</evidence>
<dbReference type="GO" id="GO:0070273">
    <property type="term" value="F:phosphatidylinositol-4-phosphate binding"/>
    <property type="evidence" value="ECO:0007669"/>
    <property type="project" value="InterPro"/>
</dbReference>